<feature type="domain" description="Helitron helicase-like" evidence="2">
    <location>
        <begin position="247"/>
        <end position="424"/>
    </location>
</feature>
<dbReference type="AlphaFoldDB" id="A0A2N5SHS1"/>
<sequence>MTSAPGAGPCTGVRSTSRRIGPKTERHFSHAARWVPLWYQLTTISIIRFDSANCWRELLKSLSIFVDTFGTITTHFPSRCYVPRLIGRHRVNEIYVIGGNNMVEAMHRIRQSKSPLLMSLMMELQQFLTTHNSYAKFYCNVQSHLHKAPHSEFVLKQVIPAGFNRKIYNKPSVDEVAMVVESSNDASIGPRDILLQKADGEPVKITNQHSGYLALRYPILFPYGQPNWVKDVASSNGRRRNITQAKWYAGMVFEKKDQFSAVHRAKSLFQELLLDLFMCVNQPRLDWFQIHQKEIKAELYQGVEESICDDVDATGTRIILPLSYIGSPRSMVQLYQDSMSIVSKFGRPSLFITMTANPAWPEIRDNLKPGQVVSDRPDLCVRAFRQHCNNLVEDVTKKHVLGKVVAHVSTIEFQKRGLPHCHLMCIMAPGSVLLTPECVDCVISAEILDPIKEPLAHSRVVSHMIHSCGPTTGCWEDGKCTKHFPKPYQNSTTMVKDSYPLYRRRSSGPTVTKAGRQLSNESVIPYNKFLLMKYNCHINVEVPYGINATKYLFKYITKGSDRAAMRLVNDFNNEILKYINGRYIGPCKG</sequence>
<dbReference type="InterPro" id="IPR025476">
    <property type="entry name" value="Helitron_helicase-like"/>
</dbReference>
<dbReference type="Pfam" id="PF14214">
    <property type="entry name" value="Helitron_like_N"/>
    <property type="match status" value="1"/>
</dbReference>
<evidence type="ECO:0000313" key="3">
    <source>
        <dbReference type="EMBL" id="PLW12765.1"/>
    </source>
</evidence>
<comment type="caution">
    <text evidence="3">The sequence shown here is derived from an EMBL/GenBank/DDBJ whole genome shotgun (WGS) entry which is preliminary data.</text>
</comment>
<gene>
    <name evidence="3" type="ORF">PCASD_25387</name>
</gene>
<evidence type="ECO:0000259" key="2">
    <source>
        <dbReference type="Pfam" id="PF14214"/>
    </source>
</evidence>
<dbReference type="PANTHER" id="PTHR45786">
    <property type="entry name" value="DNA BINDING PROTEIN-LIKE"/>
    <property type="match status" value="1"/>
</dbReference>
<accession>A0A2N5SHS1</accession>
<organism evidence="3 4">
    <name type="scientific">Puccinia coronata f. sp. avenae</name>
    <dbReference type="NCBI Taxonomy" id="200324"/>
    <lineage>
        <taxon>Eukaryota</taxon>
        <taxon>Fungi</taxon>
        <taxon>Dikarya</taxon>
        <taxon>Basidiomycota</taxon>
        <taxon>Pucciniomycotina</taxon>
        <taxon>Pucciniomycetes</taxon>
        <taxon>Pucciniales</taxon>
        <taxon>Pucciniaceae</taxon>
        <taxon>Puccinia</taxon>
    </lineage>
</organism>
<feature type="region of interest" description="Disordered" evidence="1">
    <location>
        <begin position="1"/>
        <end position="22"/>
    </location>
</feature>
<dbReference type="EMBL" id="PGCI01000874">
    <property type="protein sequence ID" value="PLW12765.1"/>
    <property type="molecule type" value="Genomic_DNA"/>
</dbReference>
<dbReference type="PANTHER" id="PTHR45786:SF74">
    <property type="entry name" value="ATP-DEPENDENT DNA HELICASE"/>
    <property type="match status" value="1"/>
</dbReference>
<reference evidence="3 4" key="1">
    <citation type="submission" date="2017-11" db="EMBL/GenBank/DDBJ databases">
        <title>De novo assembly and phasing of dikaryotic genomes from two isolates of Puccinia coronata f. sp. avenae, the causal agent of oat crown rust.</title>
        <authorList>
            <person name="Miller M.E."/>
            <person name="Zhang Y."/>
            <person name="Omidvar V."/>
            <person name="Sperschneider J."/>
            <person name="Schwessinger B."/>
            <person name="Raley C."/>
            <person name="Palmer J.M."/>
            <person name="Garnica D."/>
            <person name="Upadhyaya N."/>
            <person name="Rathjen J."/>
            <person name="Taylor J.M."/>
            <person name="Park R.F."/>
            <person name="Dodds P.N."/>
            <person name="Hirsch C.D."/>
            <person name="Kianian S.F."/>
            <person name="Figueroa M."/>
        </authorList>
    </citation>
    <scope>NUCLEOTIDE SEQUENCE [LARGE SCALE GENOMIC DNA]</scope>
    <source>
        <strain evidence="3">12SD80</strain>
    </source>
</reference>
<evidence type="ECO:0000256" key="1">
    <source>
        <dbReference type="SAM" id="MobiDB-lite"/>
    </source>
</evidence>
<protein>
    <recommendedName>
        <fullName evidence="2">Helitron helicase-like domain-containing protein</fullName>
    </recommendedName>
</protein>
<name>A0A2N5SHS1_9BASI</name>
<proteinExistence type="predicted"/>
<dbReference type="Proteomes" id="UP000235392">
    <property type="component" value="Unassembled WGS sequence"/>
</dbReference>
<evidence type="ECO:0000313" key="4">
    <source>
        <dbReference type="Proteomes" id="UP000235392"/>
    </source>
</evidence>